<dbReference type="InterPro" id="IPR004375">
    <property type="entry name" value="NanQ/TabA/YiaL"/>
</dbReference>
<evidence type="ECO:0000313" key="1">
    <source>
        <dbReference type="EMBL" id="MBP1918977.1"/>
    </source>
</evidence>
<dbReference type="PANTHER" id="PTHR34986:SF1">
    <property type="entry name" value="PROTEIN YIAL"/>
    <property type="match status" value="1"/>
</dbReference>
<sequence length="150" mass="17102">MIVDKIKNIELYKSMIPNLNKGLEAIQEQMGKMETGRYEFDGGFFMVQKGESKPMAEGLFEAHRKFIDIQIVVAGDEEIAWAELGDSTEKTPYDEVKDAAYYEASEKNSLYVSEGMFYVAFPHDAHKAIRHTSNSHKFEKIVLKMPVGQK</sequence>
<evidence type="ECO:0000313" key="2">
    <source>
        <dbReference type="Proteomes" id="UP001519271"/>
    </source>
</evidence>
<dbReference type="Proteomes" id="UP001519271">
    <property type="component" value="Unassembled WGS sequence"/>
</dbReference>
<dbReference type="NCBIfam" id="TIGR00022">
    <property type="entry name" value="YhcH/YjgK/YiaL family protein"/>
    <property type="match status" value="1"/>
</dbReference>
<accession>A0ABS4G3C9</accession>
<protein>
    <submittedName>
        <fullName evidence="1">YhcH/YjgK/YiaL family protein</fullName>
    </submittedName>
</protein>
<dbReference type="PANTHER" id="PTHR34986">
    <property type="entry name" value="EVOLVED BETA-GALACTOSIDASE SUBUNIT BETA"/>
    <property type="match status" value="1"/>
</dbReference>
<keyword evidence="2" id="KW-1185">Reference proteome</keyword>
<dbReference type="InterPro" id="IPR037012">
    <property type="entry name" value="NanQ/TabA/YiaL_sf"/>
</dbReference>
<reference evidence="1 2" key="1">
    <citation type="submission" date="2021-03" db="EMBL/GenBank/DDBJ databases">
        <title>Genomic Encyclopedia of Type Strains, Phase IV (KMG-IV): sequencing the most valuable type-strain genomes for metagenomic binning, comparative biology and taxonomic classification.</title>
        <authorList>
            <person name="Goeker M."/>
        </authorList>
    </citation>
    <scope>NUCLEOTIDE SEQUENCE [LARGE SCALE GENOMIC DNA]</scope>
    <source>
        <strain evidence="1 2">DSM 6139</strain>
    </source>
</reference>
<comment type="caution">
    <text evidence="1">The sequence shown here is derived from an EMBL/GenBank/DDBJ whole genome shotgun (WGS) entry which is preliminary data.</text>
</comment>
<name>A0ABS4G3C9_9CLOT</name>
<organism evidence="1 2">
    <name type="scientific">Youngiibacter multivorans</name>
    <dbReference type="NCBI Taxonomy" id="937251"/>
    <lineage>
        <taxon>Bacteria</taxon>
        <taxon>Bacillati</taxon>
        <taxon>Bacillota</taxon>
        <taxon>Clostridia</taxon>
        <taxon>Eubacteriales</taxon>
        <taxon>Clostridiaceae</taxon>
        <taxon>Youngiibacter</taxon>
    </lineage>
</organism>
<dbReference type="Gene3D" id="2.60.120.370">
    <property type="entry name" value="YhcH/YjgK/YiaL"/>
    <property type="match status" value="1"/>
</dbReference>
<gene>
    <name evidence="1" type="ORF">J2Z34_001462</name>
</gene>
<proteinExistence type="predicted"/>
<dbReference type="RefSeq" id="WP_209459197.1">
    <property type="nucleotide sequence ID" value="NZ_JAGGKC010000010.1"/>
</dbReference>
<dbReference type="SUPFAM" id="SSF51197">
    <property type="entry name" value="Clavaminate synthase-like"/>
    <property type="match status" value="1"/>
</dbReference>
<dbReference type="Pfam" id="PF04074">
    <property type="entry name" value="DUF386"/>
    <property type="match status" value="1"/>
</dbReference>
<dbReference type="EMBL" id="JAGGKC010000010">
    <property type="protein sequence ID" value="MBP1918977.1"/>
    <property type="molecule type" value="Genomic_DNA"/>
</dbReference>